<comment type="catalytic activity">
    <reaction evidence="7">
        <text>a 2'-deoxyadenosine in DNA + S-adenosyl-L-methionine = an N(6)-methyl-2'-deoxyadenosine in DNA + S-adenosyl-L-homocysteine + H(+)</text>
        <dbReference type="Rhea" id="RHEA:15197"/>
        <dbReference type="Rhea" id="RHEA-COMP:12418"/>
        <dbReference type="Rhea" id="RHEA-COMP:12419"/>
        <dbReference type="ChEBI" id="CHEBI:15378"/>
        <dbReference type="ChEBI" id="CHEBI:57856"/>
        <dbReference type="ChEBI" id="CHEBI:59789"/>
        <dbReference type="ChEBI" id="CHEBI:90615"/>
        <dbReference type="ChEBI" id="CHEBI:90616"/>
        <dbReference type="EC" id="2.1.1.72"/>
    </reaction>
</comment>
<organism evidence="9 10">
    <name type="scientific">Allochromatium palmeri</name>
    <dbReference type="NCBI Taxonomy" id="231048"/>
    <lineage>
        <taxon>Bacteria</taxon>
        <taxon>Pseudomonadati</taxon>
        <taxon>Pseudomonadota</taxon>
        <taxon>Gammaproteobacteria</taxon>
        <taxon>Chromatiales</taxon>
        <taxon>Chromatiaceae</taxon>
        <taxon>Allochromatium</taxon>
    </lineage>
</organism>
<dbReference type="PRINTS" id="PR00507">
    <property type="entry name" value="N12N6MTFRASE"/>
</dbReference>
<sequence length="600" mass="66197">MSPLLDILGPTARCPAVTAALTLLAQRQGEADHGAVFSRPEVVNAILDLAGYTPDRPLYRLRLLEPAFGRGDFLLAAIERLLASYGAAGGLATEAARELRPAIRAVELHAGRYDETARAVEARLIAAGLSGRAARKLRAAWLIRDDFLLCYLDGEFDCVVGNPPYLPQERLPKALRRAYRQRFRTLYDRADLSVPFFERALDRLAPDGRLGFVCANRWLKNTYGGPLREKIAEDFALTHFIDLEGIEAFHSDVIAYPAITLIECRAGREGDLDKPSATRTVKPGVLSLVEQLPYLVTALRADTLDAALVAEVQLGGAKKDAPWLLDAGEHLDLIRRLEEMYPTLEEAGCKVGVGVATGCDRVFIDDYPSLPVEPACKLPLVMARDLVDGEIQWHGKGVINPFQPDGGLVDLDAHPRLAAYLEQHRVAVEGRHVARRNPAAWYRTLDRIDPSLVSQPKLLIPDIKGETMVLLDEGHFYPHHSLYFITTSEWEPRALQAVLRSSVAMAMVATYGTRLAGGLLRVQAPSLRRIRIPHWADVSEDVRSELAAVALERCQDAVDEVVFRLYGLDSTEGRSIISGQFYTLGSQDHPAFQASQSVLP</sequence>
<evidence type="ECO:0000256" key="3">
    <source>
        <dbReference type="ARBA" id="ARBA00022603"/>
    </source>
</evidence>
<dbReference type="InterPro" id="IPR011639">
    <property type="entry name" value="MethylTrfase_TaqI-like_dom"/>
</dbReference>
<keyword evidence="6" id="KW-0680">Restriction system</keyword>
<protein>
    <recommendedName>
        <fullName evidence="2">site-specific DNA-methyltransferase (adenine-specific)</fullName>
        <ecNumber evidence="2">2.1.1.72</ecNumber>
    </recommendedName>
</protein>
<dbReference type="Pfam" id="PF07669">
    <property type="entry name" value="Eco57I"/>
    <property type="match status" value="1"/>
</dbReference>
<evidence type="ECO:0000256" key="5">
    <source>
        <dbReference type="ARBA" id="ARBA00022691"/>
    </source>
</evidence>
<dbReference type="Proteomes" id="UP000434044">
    <property type="component" value="Unassembled WGS sequence"/>
</dbReference>
<comment type="caution">
    <text evidence="9">The sequence shown here is derived from an EMBL/GenBank/DDBJ whole genome shotgun (WGS) entry which is preliminary data.</text>
</comment>
<proteinExistence type="inferred from homology"/>
<dbReference type="RefSeq" id="WP_155451461.1">
    <property type="nucleotide sequence ID" value="NZ_WNKT01000058.1"/>
</dbReference>
<evidence type="ECO:0000313" key="9">
    <source>
        <dbReference type="EMBL" id="MTW22908.1"/>
    </source>
</evidence>
<dbReference type="GO" id="GO:0009007">
    <property type="term" value="F:site-specific DNA-methyltransferase (adenine-specific) activity"/>
    <property type="evidence" value="ECO:0007669"/>
    <property type="project" value="UniProtKB-EC"/>
</dbReference>
<dbReference type="AlphaFoldDB" id="A0A6N8EIP4"/>
<dbReference type="GO" id="GO:0003676">
    <property type="term" value="F:nucleic acid binding"/>
    <property type="evidence" value="ECO:0007669"/>
    <property type="project" value="InterPro"/>
</dbReference>
<dbReference type="EMBL" id="WNKT01000058">
    <property type="protein sequence ID" value="MTW22908.1"/>
    <property type="molecule type" value="Genomic_DNA"/>
</dbReference>
<evidence type="ECO:0000256" key="6">
    <source>
        <dbReference type="ARBA" id="ARBA00022747"/>
    </source>
</evidence>
<dbReference type="PROSITE" id="PS00092">
    <property type="entry name" value="N6_MTASE"/>
    <property type="match status" value="1"/>
</dbReference>
<dbReference type="InterPro" id="IPR050953">
    <property type="entry name" value="N4_N6_ade-DNA_methylase"/>
</dbReference>
<keyword evidence="10" id="KW-1185">Reference proteome</keyword>
<evidence type="ECO:0000256" key="1">
    <source>
        <dbReference type="ARBA" id="ARBA00006594"/>
    </source>
</evidence>
<dbReference type="GO" id="GO:0009307">
    <property type="term" value="P:DNA restriction-modification system"/>
    <property type="evidence" value="ECO:0007669"/>
    <property type="project" value="UniProtKB-KW"/>
</dbReference>
<feature type="domain" description="Type II methyltransferase M.TaqI-like" evidence="8">
    <location>
        <begin position="151"/>
        <end position="249"/>
    </location>
</feature>
<keyword evidence="3 9" id="KW-0489">Methyltransferase</keyword>
<dbReference type="GO" id="GO:0032259">
    <property type="term" value="P:methylation"/>
    <property type="evidence" value="ECO:0007669"/>
    <property type="project" value="UniProtKB-KW"/>
</dbReference>
<dbReference type="EC" id="2.1.1.72" evidence="2"/>
<dbReference type="Gene3D" id="3.40.50.150">
    <property type="entry name" value="Vaccinia Virus protein VP39"/>
    <property type="match status" value="1"/>
</dbReference>
<dbReference type="OrthoDB" id="9782445at2"/>
<reference evidence="9 10" key="1">
    <citation type="submission" date="2019-11" db="EMBL/GenBank/DDBJ databases">
        <title>Whole-genome sequence of the anaerobic purple sulfur bacterium Allochromatium palmeri DSM 15591.</title>
        <authorList>
            <person name="Kyndt J.A."/>
            <person name="Meyer T.E."/>
        </authorList>
    </citation>
    <scope>NUCLEOTIDE SEQUENCE [LARGE SCALE GENOMIC DNA]</scope>
    <source>
        <strain evidence="9 10">DSM 15591</strain>
    </source>
</reference>
<gene>
    <name evidence="9" type="ORF">GJ668_17795</name>
</gene>
<evidence type="ECO:0000256" key="2">
    <source>
        <dbReference type="ARBA" id="ARBA00011900"/>
    </source>
</evidence>
<dbReference type="InterPro" id="IPR002052">
    <property type="entry name" value="DNA_methylase_N6_adenine_CS"/>
</dbReference>
<evidence type="ECO:0000256" key="4">
    <source>
        <dbReference type="ARBA" id="ARBA00022679"/>
    </source>
</evidence>
<dbReference type="PANTHER" id="PTHR33841">
    <property type="entry name" value="DNA METHYLTRANSFERASE YEEA-RELATED"/>
    <property type="match status" value="1"/>
</dbReference>
<name>A0A6N8EIP4_9GAMM</name>
<dbReference type="PANTHER" id="PTHR33841:SF5">
    <property type="entry name" value="DNA METHYLASE (MODIFICATION METHYLASE) (METHYLTRANSFERASE)-RELATED"/>
    <property type="match status" value="1"/>
</dbReference>
<keyword evidence="4" id="KW-0808">Transferase</keyword>
<keyword evidence="5" id="KW-0949">S-adenosyl-L-methionine</keyword>
<evidence type="ECO:0000313" key="10">
    <source>
        <dbReference type="Proteomes" id="UP000434044"/>
    </source>
</evidence>
<accession>A0A6N8EIP4</accession>
<evidence type="ECO:0000259" key="8">
    <source>
        <dbReference type="Pfam" id="PF07669"/>
    </source>
</evidence>
<comment type="similarity">
    <text evidence="1">Belongs to the N(4)/N(6)-methyltransferase family.</text>
</comment>
<dbReference type="SUPFAM" id="SSF53335">
    <property type="entry name" value="S-adenosyl-L-methionine-dependent methyltransferases"/>
    <property type="match status" value="1"/>
</dbReference>
<dbReference type="InterPro" id="IPR029063">
    <property type="entry name" value="SAM-dependent_MTases_sf"/>
</dbReference>
<evidence type="ECO:0000256" key="7">
    <source>
        <dbReference type="ARBA" id="ARBA00047942"/>
    </source>
</evidence>